<dbReference type="EMBL" id="KF900793">
    <property type="protein sequence ID" value="AIF07168.1"/>
    <property type="molecule type" value="Genomic_DNA"/>
</dbReference>
<dbReference type="AlphaFoldDB" id="A0A075GZI8"/>
<sequence>MNRIQVIEEVIRLRTERKKYLSEKIADPKLSKDDHQKFRSQMKGMLNSFLNEAMFRKHNRQIWTAWKDTKPDYDKDEYWHQFARGCFYIEKLKFMTVRTFRLFREFNVPRGTNFKLEFGDRVTNFPDEVSKIIWMEDLFSDYVHILKEAKLKLNFDTEERKTDEQKIRGRINWKETLRKSPGLPPTSFETTWRQKMFATPENILLVACAVWLNEHAKYMLVKSEKDLLSVESQLLVEIILKTAKICRTFPFHDVVDKALKYKSKLNSHATLRLEKMVKKRLGSNLIDNKAYGRLLLWLEDFRKKAIASPEDSPQKSLVLLAMRNIDTLYEFWIFLEILKQISKRSAYVIKTRTTGNNRLDFDYFETSINGRTVRYHFNKQFEPEGSLAWTTASTPDITVTVDGKVVGAFDAKNYETNTENNRTEATRTMLGYMMNLQAPMGALFFPHWSKRFEPKHEEKGVLGFSLPLKASWIQMKPSPDAESEKINSDSLSFLEEQLSEFVALV</sequence>
<protein>
    <submittedName>
        <fullName evidence="1">Uncharacterized protein</fullName>
    </submittedName>
</protein>
<reference evidence="1" key="1">
    <citation type="journal article" date="2014" name="Genome Biol. Evol.">
        <title>Pangenome evidence for extensive interdomain horizontal transfer affecting lineage core and shell genes in uncultured planktonic thaumarchaeota and euryarchaeota.</title>
        <authorList>
            <person name="Deschamps P."/>
            <person name="Zivanovic Y."/>
            <person name="Moreira D."/>
            <person name="Rodriguez-Valera F."/>
            <person name="Lopez-Garcia P."/>
        </authorList>
    </citation>
    <scope>NUCLEOTIDE SEQUENCE</scope>
</reference>
<proteinExistence type="predicted"/>
<organism evidence="1">
    <name type="scientific">uncultured marine thaumarchaeote KM3_200_B02</name>
    <dbReference type="NCBI Taxonomy" id="1456093"/>
    <lineage>
        <taxon>Archaea</taxon>
        <taxon>Nitrososphaerota</taxon>
        <taxon>environmental samples</taxon>
    </lineage>
</organism>
<evidence type="ECO:0000313" key="1">
    <source>
        <dbReference type="EMBL" id="AIF07168.1"/>
    </source>
</evidence>
<name>A0A075GZI8_9ARCH</name>
<accession>A0A075GZI8</accession>